<sequence length="201" mass="22732">MALLINQVRYAEIKSLVADLIEDYGLTYPIDPFNLGELLGAEIVVHKRKLPSIAAHLQTSDGFTESIRTEFGVTFRVHVNGEMPEARQRFTLAHECAHIWLDHLVDGNFVDFDRGEQEANFFASYLLAPDVLVDSWLARVQVPEISSEFNVSHEAATFVFKRYMKAAALGPLESEVDLRILRSATRRNEGEMKAQILRVEA</sequence>
<dbReference type="PANTHER" id="PTHR43236">
    <property type="entry name" value="ANTITOXIN HIGA1"/>
    <property type="match status" value="1"/>
</dbReference>
<dbReference type="Pfam" id="PF06114">
    <property type="entry name" value="Peptidase_M78"/>
    <property type="match status" value="1"/>
</dbReference>
<gene>
    <name evidence="2" type="ORF">UFOPK1591_01120</name>
</gene>
<evidence type="ECO:0000313" key="2">
    <source>
        <dbReference type="EMBL" id="CAB4567575.1"/>
    </source>
</evidence>
<feature type="domain" description="IrrE N-terminal-like" evidence="1">
    <location>
        <begin position="62"/>
        <end position="156"/>
    </location>
</feature>
<name>A0A6J6DXA8_9ZZZZ</name>
<dbReference type="EMBL" id="CAEZTD010000095">
    <property type="protein sequence ID" value="CAB4567575.1"/>
    <property type="molecule type" value="Genomic_DNA"/>
</dbReference>
<dbReference type="InterPro" id="IPR052345">
    <property type="entry name" value="Rad_response_metalloprotease"/>
</dbReference>
<protein>
    <submittedName>
        <fullName evidence="2">Unannotated protein</fullName>
    </submittedName>
</protein>
<accession>A0A6J6DXA8</accession>
<proteinExistence type="predicted"/>
<organism evidence="2">
    <name type="scientific">freshwater metagenome</name>
    <dbReference type="NCBI Taxonomy" id="449393"/>
    <lineage>
        <taxon>unclassified sequences</taxon>
        <taxon>metagenomes</taxon>
        <taxon>ecological metagenomes</taxon>
    </lineage>
</organism>
<reference evidence="2" key="1">
    <citation type="submission" date="2020-05" db="EMBL/GenBank/DDBJ databases">
        <authorList>
            <person name="Chiriac C."/>
            <person name="Salcher M."/>
            <person name="Ghai R."/>
            <person name="Kavagutti S V."/>
        </authorList>
    </citation>
    <scope>NUCLEOTIDE SEQUENCE</scope>
</reference>
<dbReference type="InterPro" id="IPR010359">
    <property type="entry name" value="IrrE_HExxH"/>
</dbReference>
<dbReference type="AlphaFoldDB" id="A0A6J6DXA8"/>
<dbReference type="PANTHER" id="PTHR43236:SF1">
    <property type="entry name" value="BLL7220 PROTEIN"/>
    <property type="match status" value="1"/>
</dbReference>
<evidence type="ECO:0000259" key="1">
    <source>
        <dbReference type="Pfam" id="PF06114"/>
    </source>
</evidence>
<dbReference type="Gene3D" id="1.10.10.2910">
    <property type="match status" value="1"/>
</dbReference>